<protein>
    <submittedName>
        <fullName evidence="1">Uncharacterized protein</fullName>
    </submittedName>
</protein>
<evidence type="ECO:0000313" key="1">
    <source>
        <dbReference type="EMBL" id="SOR62609.1"/>
    </source>
</evidence>
<proteinExistence type="predicted"/>
<organism evidence="1 2">
    <name type="scientific">Leptospira interrogans serovar Manilae</name>
    <dbReference type="NCBI Taxonomy" id="214675"/>
    <lineage>
        <taxon>Bacteria</taxon>
        <taxon>Pseudomonadati</taxon>
        <taxon>Spirochaetota</taxon>
        <taxon>Spirochaetia</taxon>
        <taxon>Leptospirales</taxon>
        <taxon>Leptospiraceae</taxon>
        <taxon>Leptospira</taxon>
    </lineage>
</organism>
<dbReference type="AlphaFoldDB" id="A0AAQ1P174"/>
<dbReference type="Proteomes" id="UP000234460">
    <property type="component" value="Chromosome LMANV2"/>
</dbReference>
<comment type="caution">
    <text evidence="1">The sequence shown here is derived from an EMBL/GenBank/DDBJ whole genome shotgun (WGS) entry which is preliminary data.</text>
</comment>
<gene>
    <name evidence="1" type="ORF">LMANV2_490047</name>
</gene>
<evidence type="ECO:0000313" key="2">
    <source>
        <dbReference type="Proteomes" id="UP000234460"/>
    </source>
</evidence>
<name>A0AAQ1P174_LEPIR</name>
<accession>A0AAQ1P174</accession>
<dbReference type="EMBL" id="OEJX01000044">
    <property type="protein sequence ID" value="SOR62609.1"/>
    <property type="molecule type" value="Genomic_DNA"/>
</dbReference>
<reference evidence="1 2" key="1">
    <citation type="submission" date="2017-11" db="EMBL/GenBank/DDBJ databases">
        <authorList>
            <person name="Lechat P."/>
        </authorList>
    </citation>
    <scope>NUCLEOTIDE SEQUENCE [LARGE SCALE GENOMIC DNA]</scope>
    <source>
        <strain evidence="1">L495</strain>
    </source>
</reference>
<sequence length="61" mass="6955">MGINVSYSIVPAYKPRKDQNSYPWKKGTPPGFYGGANTKVRNFETDWCFGIFRLSFESGSR</sequence>